<keyword evidence="1" id="KW-1133">Transmembrane helix</keyword>
<keyword evidence="1" id="KW-0812">Transmembrane</keyword>
<evidence type="ECO:0000256" key="1">
    <source>
        <dbReference type="SAM" id="Phobius"/>
    </source>
</evidence>
<keyword evidence="3" id="KW-1185">Reference proteome</keyword>
<name>B9TMM8_RICCO</name>
<protein>
    <submittedName>
        <fullName evidence="2">Uncharacterized protein</fullName>
    </submittedName>
</protein>
<reference evidence="3" key="1">
    <citation type="journal article" date="2010" name="Nat. Biotechnol.">
        <title>Draft genome sequence of the oilseed species Ricinus communis.</title>
        <authorList>
            <person name="Chan A.P."/>
            <person name="Crabtree J."/>
            <person name="Zhao Q."/>
            <person name="Lorenzi H."/>
            <person name="Orvis J."/>
            <person name="Puiu D."/>
            <person name="Melake-Berhan A."/>
            <person name="Jones K.M."/>
            <person name="Redman J."/>
            <person name="Chen G."/>
            <person name="Cahoon E.B."/>
            <person name="Gedil M."/>
            <person name="Stanke M."/>
            <person name="Haas B.J."/>
            <person name="Wortman J.R."/>
            <person name="Fraser-Liggett C.M."/>
            <person name="Ravel J."/>
            <person name="Rabinowicz P.D."/>
        </authorList>
    </citation>
    <scope>NUCLEOTIDE SEQUENCE [LARGE SCALE GENOMIC DNA]</scope>
    <source>
        <strain evidence="3">cv. Hale</strain>
    </source>
</reference>
<keyword evidence="1" id="KW-0472">Membrane</keyword>
<dbReference type="InParanoid" id="B9TMM8"/>
<dbReference type="AlphaFoldDB" id="B9TMM8"/>
<gene>
    <name evidence="2" type="ORF">RCOM_2062480</name>
</gene>
<organism evidence="2 3">
    <name type="scientific">Ricinus communis</name>
    <name type="common">Castor bean</name>
    <dbReference type="NCBI Taxonomy" id="3988"/>
    <lineage>
        <taxon>Eukaryota</taxon>
        <taxon>Viridiplantae</taxon>
        <taxon>Streptophyta</taxon>
        <taxon>Embryophyta</taxon>
        <taxon>Tracheophyta</taxon>
        <taxon>Spermatophyta</taxon>
        <taxon>Magnoliopsida</taxon>
        <taxon>eudicotyledons</taxon>
        <taxon>Gunneridae</taxon>
        <taxon>Pentapetalae</taxon>
        <taxon>rosids</taxon>
        <taxon>fabids</taxon>
        <taxon>Malpighiales</taxon>
        <taxon>Euphorbiaceae</taxon>
        <taxon>Acalyphoideae</taxon>
        <taxon>Acalypheae</taxon>
        <taxon>Ricinus</taxon>
    </lineage>
</organism>
<accession>B9TMM8</accession>
<dbReference type="Proteomes" id="UP000008311">
    <property type="component" value="Unassembled WGS sequence"/>
</dbReference>
<dbReference type="EMBL" id="EQ989556">
    <property type="protein sequence ID" value="EEF22886.1"/>
    <property type="molecule type" value="Genomic_DNA"/>
</dbReference>
<proteinExistence type="predicted"/>
<feature type="transmembrane region" description="Helical" evidence="1">
    <location>
        <begin position="45"/>
        <end position="63"/>
    </location>
</feature>
<evidence type="ECO:0000313" key="2">
    <source>
        <dbReference type="EMBL" id="EEF22886.1"/>
    </source>
</evidence>
<sequence length="157" mass="17209">MGNLTNGKIGVIRWSWENGRIFQIPALFMLGMLAARKGLFTQSLFWRRALVMAVVLFIPFYVLKTWPELLGVALAGVLFAARANEFNQLRGAVDDRHVDLLWLWSGHVPVHRCQFCLGDRRRAGAGAAAVQRVVAGPPLAGTAGNPVAQADLARQSC</sequence>
<evidence type="ECO:0000313" key="3">
    <source>
        <dbReference type="Proteomes" id="UP000008311"/>
    </source>
</evidence>